<dbReference type="InterPro" id="IPR029178">
    <property type="entry name" value="Ecm11_C"/>
</dbReference>
<accession>A0AAI8Z3U5</accession>
<feature type="compositionally biased region" description="Polar residues" evidence="1">
    <location>
        <begin position="190"/>
        <end position="200"/>
    </location>
</feature>
<protein>
    <recommendedName>
        <fullName evidence="2">Extracellular mutant protein 11 C-terminal domain-containing protein</fullName>
    </recommendedName>
</protein>
<sequence>MAHRKDKGRNKNMTNYARANDDVEDRAKDSKQFYTDLKVPVSGRPQTPNSRAPRAMIAESNAEQKKATRSNSYPNNANQGQRDKAFWDTDASNIDSTTVGSGTQRGLPAVDDQRQPFQDVDRAVKLERPFPEDQQGTQYTSANVPNAFAQQPIDHQSRAPQPSYYRPEVPDNGVKTEDSGFPIVAGDSYPPTTSGNPSTTDVDERRPHPQMTGIQPRATNLPQRGLARRVQLATAGAKPGQRAPAYQQAPPQNAPASMNGQNDVIQNVLAGFSFEPRHPPVKSATRPAKTASASNQPAATEDAPRGHSPPADSFRERERRGAQHRQTQGESGLSNRPTHLQRKDNHTRTRNVASPALHIPSGPQPGYVLHHQAPNQPQRHDHSTDGPSDGDGDEDEDESEAEDRNDTEHFHNDLPVPNAGPYVEEPPIVYESALDYEPPQLFDMGYQDLRAQSFDVDPNAAEIAFCDEYKDAPLPEKLKMLMTLSHEDKSRFFQSLGIDEWEEAGDWFLQRFAETTNKFRAGRQEKRKAVQELEEEISERHNSVSKKRKMTEDALGEMKESGGKVLQGTPKKSRKQK</sequence>
<feature type="region of interest" description="Disordered" evidence="1">
    <location>
        <begin position="1"/>
        <end position="424"/>
    </location>
</feature>
<name>A0AAI8Z3U5_9PEZI</name>
<organism evidence="3 4">
    <name type="scientific">Lecanosticta acicola</name>
    <dbReference type="NCBI Taxonomy" id="111012"/>
    <lineage>
        <taxon>Eukaryota</taxon>
        <taxon>Fungi</taxon>
        <taxon>Dikarya</taxon>
        <taxon>Ascomycota</taxon>
        <taxon>Pezizomycotina</taxon>
        <taxon>Dothideomycetes</taxon>
        <taxon>Dothideomycetidae</taxon>
        <taxon>Mycosphaerellales</taxon>
        <taxon>Mycosphaerellaceae</taxon>
        <taxon>Lecanosticta</taxon>
    </lineage>
</organism>
<evidence type="ECO:0000256" key="1">
    <source>
        <dbReference type="SAM" id="MobiDB-lite"/>
    </source>
</evidence>
<keyword evidence="4" id="KW-1185">Reference proteome</keyword>
<dbReference type="InterPro" id="IPR053029">
    <property type="entry name" value="RNA_pol_I-specific_init_factor"/>
</dbReference>
<feature type="compositionally biased region" description="Polar residues" evidence="1">
    <location>
        <begin position="324"/>
        <end position="338"/>
    </location>
</feature>
<dbReference type="AlphaFoldDB" id="A0AAI8Z3U5"/>
<feature type="compositionally biased region" description="Polar residues" evidence="1">
    <location>
        <begin position="69"/>
        <end position="80"/>
    </location>
</feature>
<proteinExistence type="predicted"/>
<dbReference type="PANTHER" id="PTHR28244:SF1">
    <property type="entry name" value="RNA POLYMERASE I-SPECIFIC TRANSCRIPTION INITIATION FACTOR RRN11"/>
    <property type="match status" value="1"/>
</dbReference>
<feature type="compositionally biased region" description="Basic residues" evidence="1">
    <location>
        <begin position="1"/>
        <end position="10"/>
    </location>
</feature>
<dbReference type="Proteomes" id="UP001296104">
    <property type="component" value="Unassembled WGS sequence"/>
</dbReference>
<gene>
    <name evidence="3" type="ORF">LECACI_7A007167</name>
</gene>
<feature type="region of interest" description="Disordered" evidence="1">
    <location>
        <begin position="531"/>
        <end position="577"/>
    </location>
</feature>
<dbReference type="GO" id="GO:0070860">
    <property type="term" value="C:RNA polymerase I core factor complex"/>
    <property type="evidence" value="ECO:0007669"/>
    <property type="project" value="TreeGrafter"/>
</dbReference>
<evidence type="ECO:0000259" key="2">
    <source>
        <dbReference type="Pfam" id="PF15463"/>
    </source>
</evidence>
<reference evidence="3" key="1">
    <citation type="submission" date="2023-11" db="EMBL/GenBank/DDBJ databases">
        <authorList>
            <person name="Alioto T."/>
            <person name="Alioto T."/>
            <person name="Gomez Garrido J."/>
        </authorList>
    </citation>
    <scope>NUCLEOTIDE SEQUENCE</scope>
</reference>
<dbReference type="GO" id="GO:0017025">
    <property type="term" value="F:TBP-class protein binding"/>
    <property type="evidence" value="ECO:0007669"/>
    <property type="project" value="TreeGrafter"/>
</dbReference>
<comment type="caution">
    <text evidence="3">The sequence shown here is derived from an EMBL/GenBank/DDBJ whole genome shotgun (WGS) entry which is preliminary data.</text>
</comment>
<feature type="compositionally biased region" description="Polar residues" evidence="1">
    <location>
        <begin position="90"/>
        <end position="104"/>
    </location>
</feature>
<dbReference type="GO" id="GO:0001164">
    <property type="term" value="F:RNA polymerase I core promoter sequence-specific DNA binding"/>
    <property type="evidence" value="ECO:0007669"/>
    <property type="project" value="TreeGrafter"/>
</dbReference>
<feature type="compositionally biased region" description="Low complexity" evidence="1">
    <location>
        <begin position="239"/>
        <end position="256"/>
    </location>
</feature>
<feature type="compositionally biased region" description="Basic and acidic residues" evidence="1">
    <location>
        <begin position="550"/>
        <end position="562"/>
    </location>
</feature>
<feature type="compositionally biased region" description="Basic and acidic residues" evidence="1">
    <location>
        <begin position="402"/>
        <end position="412"/>
    </location>
</feature>
<evidence type="ECO:0000313" key="3">
    <source>
        <dbReference type="EMBL" id="CAK4032009.1"/>
    </source>
</evidence>
<feature type="domain" description="Extracellular mutant protein 11 C-terminal" evidence="2">
    <location>
        <begin position="435"/>
        <end position="566"/>
    </location>
</feature>
<feature type="compositionally biased region" description="Polar residues" evidence="1">
    <location>
        <begin position="134"/>
        <end position="144"/>
    </location>
</feature>
<dbReference type="GO" id="GO:0042790">
    <property type="term" value="P:nucleolar large rRNA transcription by RNA polymerase I"/>
    <property type="evidence" value="ECO:0007669"/>
    <property type="project" value="TreeGrafter"/>
</dbReference>
<feature type="compositionally biased region" description="Basic and acidic residues" evidence="1">
    <location>
        <begin position="19"/>
        <end position="31"/>
    </location>
</feature>
<feature type="compositionally biased region" description="Basic and acidic residues" evidence="1">
    <location>
        <begin position="111"/>
        <end position="131"/>
    </location>
</feature>
<evidence type="ECO:0000313" key="4">
    <source>
        <dbReference type="Proteomes" id="UP001296104"/>
    </source>
</evidence>
<dbReference type="Pfam" id="PF15463">
    <property type="entry name" value="ECM11"/>
    <property type="match status" value="1"/>
</dbReference>
<feature type="compositionally biased region" description="Acidic residues" evidence="1">
    <location>
        <begin position="388"/>
        <end position="401"/>
    </location>
</feature>
<dbReference type="PANTHER" id="PTHR28244">
    <property type="entry name" value="RNA POLYMERASE I-SPECIFIC TRANSCRIPTION INITIATION FACTOR RRN11"/>
    <property type="match status" value="1"/>
</dbReference>
<dbReference type="EMBL" id="CAVMBE010000056">
    <property type="protein sequence ID" value="CAK4032009.1"/>
    <property type="molecule type" value="Genomic_DNA"/>
</dbReference>